<proteinExistence type="predicted"/>
<reference evidence="1" key="1">
    <citation type="journal article" date="2020" name="mSystems">
        <title>Genome- and Community-Level Interaction Insights into Carbon Utilization and Element Cycling Functions of Hydrothermarchaeota in Hydrothermal Sediment.</title>
        <authorList>
            <person name="Zhou Z."/>
            <person name="Liu Y."/>
            <person name="Xu W."/>
            <person name="Pan J."/>
            <person name="Luo Z.H."/>
            <person name="Li M."/>
        </authorList>
    </citation>
    <scope>NUCLEOTIDE SEQUENCE [LARGE SCALE GENOMIC DNA]</scope>
    <source>
        <strain evidence="1">SpSt-125</strain>
    </source>
</reference>
<organism evidence="1">
    <name type="scientific">Ignisphaera aggregans</name>
    <dbReference type="NCBI Taxonomy" id="334771"/>
    <lineage>
        <taxon>Archaea</taxon>
        <taxon>Thermoproteota</taxon>
        <taxon>Thermoprotei</taxon>
        <taxon>Desulfurococcales</taxon>
        <taxon>Desulfurococcaceae</taxon>
        <taxon>Ignisphaera</taxon>
    </lineage>
</organism>
<gene>
    <name evidence="1" type="ORF">ENO26_08585</name>
</gene>
<dbReference type="AlphaFoldDB" id="A0A7J2U4V2"/>
<sequence length="72" mass="8419">MLVGGSINWEGVNKSHRGGYLEPYSSEARSKDHEAFERVTYFEVLRLFEFRSYEARYIVKLLALATLSRLFI</sequence>
<protein>
    <submittedName>
        <fullName evidence="1">Uncharacterized protein</fullName>
    </submittedName>
</protein>
<evidence type="ECO:0000313" key="1">
    <source>
        <dbReference type="EMBL" id="HEM67599.1"/>
    </source>
</evidence>
<name>A0A7J2U4V2_9CREN</name>
<accession>A0A7J2U4V2</accession>
<comment type="caution">
    <text evidence="1">The sequence shown here is derived from an EMBL/GenBank/DDBJ whole genome shotgun (WGS) entry which is preliminary data.</text>
</comment>
<dbReference type="EMBL" id="DSEU01000059">
    <property type="protein sequence ID" value="HEM67599.1"/>
    <property type="molecule type" value="Genomic_DNA"/>
</dbReference>